<feature type="domain" description="TerD" evidence="1">
    <location>
        <begin position="1"/>
        <end position="185"/>
    </location>
</feature>
<protein>
    <submittedName>
        <fullName evidence="2">TerD family protein</fullName>
    </submittedName>
</protein>
<sequence length="201" mass="21015">MGLSLQKGQGLSLTKKDGSSMAQVRLGLGWDAVEQPRKGFLGGLFGGGATEIDLDASAILYNAGGQALDTVFFNQLTSKDGSIRHTGDNLTGAGDGDDETIMVNLPSVNGAVQHIVFVITSYSQQTFNQIKNAFCRVIDDSAGGSPEVARYTLTDQGPYTAMIMAKLSREGAGWKFTAIGRPANGRTVGDLVAPATAVLAQ</sequence>
<dbReference type="RefSeq" id="WP_369045609.1">
    <property type="nucleotide sequence ID" value="NZ_CP163302.1"/>
</dbReference>
<proteinExistence type="predicted"/>
<evidence type="ECO:0000259" key="1">
    <source>
        <dbReference type="Pfam" id="PF02342"/>
    </source>
</evidence>
<dbReference type="Gene3D" id="2.60.60.30">
    <property type="entry name" value="sav2460 like domains"/>
    <property type="match status" value="1"/>
</dbReference>
<organism evidence="2">
    <name type="scientific">Sinomonas puerhi</name>
    <dbReference type="NCBI Taxonomy" id="3238584"/>
    <lineage>
        <taxon>Bacteria</taxon>
        <taxon>Bacillati</taxon>
        <taxon>Actinomycetota</taxon>
        <taxon>Actinomycetes</taxon>
        <taxon>Micrococcales</taxon>
        <taxon>Micrococcaceae</taxon>
        <taxon>Sinomonas</taxon>
    </lineage>
</organism>
<dbReference type="InterPro" id="IPR003325">
    <property type="entry name" value="TerD"/>
</dbReference>
<evidence type="ECO:0000313" key="2">
    <source>
        <dbReference type="EMBL" id="XDP45010.1"/>
    </source>
</evidence>
<dbReference type="PANTHER" id="PTHR32097">
    <property type="entry name" value="CAMP-BINDING PROTEIN 1-RELATED"/>
    <property type="match status" value="1"/>
</dbReference>
<name>A0AB39L3S7_9MICC</name>
<gene>
    <name evidence="2" type="ORF">AB5L97_17360</name>
</gene>
<accession>A0AB39L3S7</accession>
<dbReference type="PANTHER" id="PTHR32097:SF17">
    <property type="entry name" value="CAMP-BINDING PROTEIN 1-RELATED"/>
    <property type="match status" value="1"/>
</dbReference>
<dbReference type="AlphaFoldDB" id="A0AB39L3S7"/>
<dbReference type="Pfam" id="PF02342">
    <property type="entry name" value="TerD"/>
    <property type="match status" value="1"/>
</dbReference>
<reference evidence="2" key="1">
    <citation type="submission" date="2024-07" db="EMBL/GenBank/DDBJ databases">
        <authorList>
            <person name="fu j."/>
        </authorList>
    </citation>
    <scope>NUCLEOTIDE SEQUENCE</scope>
    <source>
        <strain evidence="2">P10A9</strain>
    </source>
</reference>
<dbReference type="CDD" id="cd06974">
    <property type="entry name" value="TerD_like"/>
    <property type="match status" value="1"/>
</dbReference>
<dbReference type="KEGG" id="spue:AB5L97_17360"/>
<dbReference type="EMBL" id="CP163302">
    <property type="protein sequence ID" value="XDP45010.1"/>
    <property type="molecule type" value="Genomic_DNA"/>
</dbReference>
<dbReference type="InterPro" id="IPR051324">
    <property type="entry name" value="Stress/Tellurium_Resist"/>
</dbReference>